<organism evidence="2">
    <name type="scientific">marine metagenome</name>
    <dbReference type="NCBI Taxonomy" id="408172"/>
    <lineage>
        <taxon>unclassified sequences</taxon>
        <taxon>metagenomes</taxon>
        <taxon>ecological metagenomes</taxon>
    </lineage>
</organism>
<accession>A0A381P596</accession>
<dbReference type="AlphaFoldDB" id="A0A381P596"/>
<feature type="compositionally biased region" description="Basic and acidic residues" evidence="1">
    <location>
        <begin position="28"/>
        <end position="56"/>
    </location>
</feature>
<evidence type="ECO:0000256" key="1">
    <source>
        <dbReference type="SAM" id="MobiDB-lite"/>
    </source>
</evidence>
<reference evidence="2" key="1">
    <citation type="submission" date="2018-05" db="EMBL/GenBank/DDBJ databases">
        <authorList>
            <person name="Lanie J.A."/>
            <person name="Ng W.-L."/>
            <person name="Kazmierczak K.M."/>
            <person name="Andrzejewski T.M."/>
            <person name="Davidsen T.M."/>
            <person name="Wayne K.J."/>
            <person name="Tettelin H."/>
            <person name="Glass J.I."/>
            <person name="Rusch D."/>
            <person name="Podicherti R."/>
            <person name="Tsui H.-C.T."/>
            <person name="Winkler M.E."/>
        </authorList>
    </citation>
    <scope>NUCLEOTIDE SEQUENCE</scope>
</reference>
<dbReference type="EMBL" id="UINC01000805">
    <property type="protein sequence ID" value="SUZ61469.1"/>
    <property type="molecule type" value="Genomic_DNA"/>
</dbReference>
<sequence>MMKTGSIWMAGTCLIVLAAGAFAAHHEGASETIENDAKPLSEPEKETSSAKTKTEEGQPAGPTNQNPCMEDIRKHCADSFGTGDRGAVMQCIQENYSNFSERCQEAIQARMQGQ</sequence>
<name>A0A381P596_9ZZZZ</name>
<protein>
    <submittedName>
        <fullName evidence="2">Uncharacterized protein</fullName>
    </submittedName>
</protein>
<feature type="region of interest" description="Disordered" evidence="1">
    <location>
        <begin position="28"/>
        <end position="70"/>
    </location>
</feature>
<proteinExistence type="predicted"/>
<gene>
    <name evidence="2" type="ORF">METZ01_LOCUS14323</name>
</gene>
<evidence type="ECO:0000313" key="2">
    <source>
        <dbReference type="EMBL" id="SUZ61469.1"/>
    </source>
</evidence>